<keyword evidence="2" id="KW-0472">Membrane</keyword>
<proteinExistence type="predicted"/>
<reference evidence="3" key="1">
    <citation type="submission" date="2024-07" db="EMBL/GenBank/DDBJ databases">
        <title>Identification and characteristics of an arsenic-resistant bacterial isolate, which belongs to a novel species.</title>
        <authorList>
            <person name="Juszczyk A."/>
            <person name="Kowalczyk A."/>
            <person name="Was K."/>
            <person name="Kosowicz W."/>
            <person name="Budzyn A."/>
            <person name="Latowski D."/>
        </authorList>
    </citation>
    <scope>NUCLEOTIDE SEQUENCE</scope>
    <source>
        <strain evidence="3">As8PL</strain>
    </source>
</reference>
<feature type="region of interest" description="Disordered" evidence="1">
    <location>
        <begin position="31"/>
        <end position="51"/>
    </location>
</feature>
<dbReference type="AlphaFoldDB" id="A0AB39BV86"/>
<dbReference type="EMBL" id="CP162551">
    <property type="protein sequence ID" value="XDI37930.1"/>
    <property type="molecule type" value="Genomic_DNA"/>
</dbReference>
<keyword evidence="2" id="KW-0812">Transmembrane</keyword>
<organism evidence="3">
    <name type="scientific">Alkalihalophilus sp. As8PL</name>
    <dbReference type="NCBI Taxonomy" id="3237103"/>
    <lineage>
        <taxon>Bacteria</taxon>
        <taxon>Bacillati</taxon>
        <taxon>Bacillota</taxon>
        <taxon>Bacilli</taxon>
        <taxon>Bacillales</taxon>
        <taxon>Bacillaceae</taxon>
        <taxon>Alkalihalophilus</taxon>
    </lineage>
</organism>
<protein>
    <submittedName>
        <fullName evidence="3">Uncharacterized protein</fullName>
    </submittedName>
</protein>
<evidence type="ECO:0000313" key="3">
    <source>
        <dbReference type="EMBL" id="XDI37930.1"/>
    </source>
</evidence>
<evidence type="ECO:0000256" key="1">
    <source>
        <dbReference type="SAM" id="MobiDB-lite"/>
    </source>
</evidence>
<name>A0AB39BV86_9BACI</name>
<evidence type="ECO:0000256" key="2">
    <source>
        <dbReference type="SAM" id="Phobius"/>
    </source>
</evidence>
<dbReference type="RefSeq" id="WP_368505257.1">
    <property type="nucleotide sequence ID" value="NZ_CP162551.1"/>
</dbReference>
<sequence>MSSKRNWALVGVVYVALVMVGYGFVTGEDPFERGDLHNDHPQTEVEHGEHS</sequence>
<keyword evidence="2" id="KW-1133">Transmembrane helix</keyword>
<gene>
    <name evidence="3" type="ORF">AB3N04_06340</name>
</gene>
<accession>A0AB39BV86</accession>
<feature type="transmembrane region" description="Helical" evidence="2">
    <location>
        <begin position="7"/>
        <end position="25"/>
    </location>
</feature>